<sequence length="133" mass="15061">MSVTRPVSIRVQVPLRIWRRPVRKTFVTPEGVGANVRAPAVSTRTDPALDKALPRAFRYRRMLDKERYSSMAEIAEAERLDRGNLGSLLRLTLLAPEIVQALLDGKQPDRISLPLPMDPLSMNWKEQQLALFG</sequence>
<evidence type="ECO:0008006" key="3">
    <source>
        <dbReference type="Google" id="ProtNLM"/>
    </source>
</evidence>
<dbReference type="EMBL" id="JAGIZA010000041">
    <property type="protein sequence ID" value="MBP0496474.1"/>
    <property type="molecule type" value="Genomic_DNA"/>
</dbReference>
<dbReference type="SUPFAM" id="SSF109709">
    <property type="entry name" value="KorB DNA-binding domain-like"/>
    <property type="match status" value="1"/>
</dbReference>
<dbReference type="Gene3D" id="1.10.10.2830">
    <property type="match status" value="1"/>
</dbReference>
<keyword evidence="2" id="KW-1185">Reference proteome</keyword>
<name>A0A940MZZ3_9PROT</name>
<gene>
    <name evidence="1" type="ORF">J5Y10_27080</name>
</gene>
<accession>A0A940MZZ3</accession>
<evidence type="ECO:0000313" key="1">
    <source>
        <dbReference type="EMBL" id="MBP0496474.1"/>
    </source>
</evidence>
<protein>
    <recommendedName>
        <fullName evidence="3">Bacteriophage-like protein</fullName>
    </recommendedName>
</protein>
<proteinExistence type="predicted"/>
<comment type="caution">
    <text evidence="1">The sequence shown here is derived from an EMBL/GenBank/DDBJ whole genome shotgun (WGS) entry which is preliminary data.</text>
</comment>
<reference evidence="1" key="1">
    <citation type="submission" date="2021-03" db="EMBL/GenBank/DDBJ databases">
        <authorList>
            <person name="So Y."/>
        </authorList>
    </citation>
    <scope>NUCLEOTIDE SEQUENCE</scope>
    <source>
        <strain evidence="1">SG15</strain>
    </source>
</reference>
<dbReference type="RefSeq" id="WP_209377263.1">
    <property type="nucleotide sequence ID" value="NZ_JAGIZA010000041.1"/>
</dbReference>
<organism evidence="1 2">
    <name type="scientific">Roseomonas indoligenes</name>
    <dbReference type="NCBI Taxonomy" id="2820811"/>
    <lineage>
        <taxon>Bacteria</taxon>
        <taxon>Pseudomonadati</taxon>
        <taxon>Pseudomonadota</taxon>
        <taxon>Alphaproteobacteria</taxon>
        <taxon>Acetobacterales</taxon>
        <taxon>Roseomonadaceae</taxon>
        <taxon>Roseomonas</taxon>
    </lineage>
</organism>
<evidence type="ECO:0000313" key="2">
    <source>
        <dbReference type="Proteomes" id="UP000677537"/>
    </source>
</evidence>
<dbReference type="AlphaFoldDB" id="A0A940MZZ3"/>
<dbReference type="Proteomes" id="UP000677537">
    <property type="component" value="Unassembled WGS sequence"/>
</dbReference>